<reference evidence="3 4" key="1">
    <citation type="journal article" date="2018" name="IMA Fungus">
        <title>IMA Genome-F 9: Draft genome sequence of Annulohypoxylon stygium, Aspergillus mulundensis, Berkeleyomyces basicola (syn. Thielaviopsis basicola), Ceratocystis smalleyi, two Cercospora beticola strains, Coleophoma cylindrospora, Fusarium fracticaudum, Phialophora cf. hyalina, and Morchella septimelata.</title>
        <authorList>
            <person name="Wingfield B.D."/>
            <person name="Bills G.F."/>
            <person name="Dong Y."/>
            <person name="Huang W."/>
            <person name="Nel W.J."/>
            <person name="Swalarsk-Parry B.S."/>
            <person name="Vaghefi N."/>
            <person name="Wilken P.M."/>
            <person name="An Z."/>
            <person name="de Beer Z.W."/>
            <person name="De Vos L."/>
            <person name="Chen L."/>
            <person name="Duong T.A."/>
            <person name="Gao Y."/>
            <person name="Hammerbacher A."/>
            <person name="Kikkert J.R."/>
            <person name="Li Y."/>
            <person name="Li H."/>
            <person name="Li K."/>
            <person name="Li Q."/>
            <person name="Liu X."/>
            <person name="Ma X."/>
            <person name="Naidoo K."/>
            <person name="Pethybridge S.J."/>
            <person name="Sun J."/>
            <person name="Steenkamp E.T."/>
            <person name="van der Nest M.A."/>
            <person name="van Wyk S."/>
            <person name="Wingfield M.J."/>
            <person name="Xiong C."/>
            <person name="Yue Q."/>
            <person name="Zhang X."/>
        </authorList>
    </citation>
    <scope>NUCLEOTIDE SEQUENCE [LARGE SCALE GENOMIC DNA]</scope>
    <source>
        <strain evidence="3 4">BP6252</strain>
    </source>
</reference>
<comment type="caution">
    <text evidence="3">The sequence shown here is derived from an EMBL/GenBank/DDBJ whole genome shotgun (WGS) entry which is preliminary data.</text>
</comment>
<dbReference type="AlphaFoldDB" id="A0A3D8SPN9"/>
<evidence type="ECO:0000313" key="3">
    <source>
        <dbReference type="EMBL" id="RDW88285.1"/>
    </source>
</evidence>
<dbReference type="Proteomes" id="UP000256645">
    <property type="component" value="Unassembled WGS sequence"/>
</dbReference>
<evidence type="ECO:0000313" key="4">
    <source>
        <dbReference type="Proteomes" id="UP000256645"/>
    </source>
</evidence>
<accession>A0A3D8SPN9</accession>
<dbReference type="Pfam" id="PF15932">
    <property type="entry name" value="DUF4748"/>
    <property type="match status" value="1"/>
</dbReference>
<keyword evidence="2" id="KW-0472">Membrane</keyword>
<dbReference type="PANTHER" id="PTHR41800">
    <property type="entry name" value="EXPRESSED PROTEIN"/>
    <property type="match status" value="1"/>
</dbReference>
<keyword evidence="2" id="KW-1133">Transmembrane helix</keyword>
<proteinExistence type="predicted"/>
<dbReference type="InterPro" id="IPR031833">
    <property type="entry name" value="DUF4748"/>
</dbReference>
<feature type="region of interest" description="Disordered" evidence="1">
    <location>
        <begin position="82"/>
        <end position="167"/>
    </location>
</feature>
<evidence type="ECO:0000256" key="2">
    <source>
        <dbReference type="SAM" id="Phobius"/>
    </source>
</evidence>
<keyword evidence="4" id="KW-1185">Reference proteome</keyword>
<dbReference type="OrthoDB" id="2559326at2759"/>
<keyword evidence="2" id="KW-0812">Transmembrane</keyword>
<feature type="compositionally biased region" description="Basic and acidic residues" evidence="1">
    <location>
        <begin position="148"/>
        <end position="167"/>
    </location>
</feature>
<feature type="transmembrane region" description="Helical" evidence="2">
    <location>
        <begin position="54"/>
        <end position="72"/>
    </location>
</feature>
<dbReference type="PANTHER" id="PTHR41800:SF1">
    <property type="entry name" value="EXPRESSED PROTEIN"/>
    <property type="match status" value="1"/>
</dbReference>
<gene>
    <name evidence="3" type="ORF">BP6252_00317</name>
</gene>
<feature type="compositionally biased region" description="Basic and acidic residues" evidence="1">
    <location>
        <begin position="82"/>
        <end position="94"/>
    </location>
</feature>
<sequence length="167" mass="18937">MPVYFWRRPPIIRSFLNCPPKSAENLATVPSITIIHPYRDRQVYPHIMNTVKSFWVGWASLCIAGGSSYYFAKKSINEDRKNRFEAARQRKQMEESLEYSSVHADTTAKESSEKNGGPPHAQLSPSQEVIDPAPTRHAPNTEGQQVAEKSKYEASEPFRAKKGDRLS</sequence>
<dbReference type="EMBL" id="PDLM01000001">
    <property type="protein sequence ID" value="RDW88285.1"/>
    <property type="molecule type" value="Genomic_DNA"/>
</dbReference>
<protein>
    <submittedName>
        <fullName evidence="3">Uncharacterized protein</fullName>
    </submittedName>
</protein>
<organism evidence="3 4">
    <name type="scientific">Coleophoma cylindrospora</name>
    <dbReference type="NCBI Taxonomy" id="1849047"/>
    <lineage>
        <taxon>Eukaryota</taxon>
        <taxon>Fungi</taxon>
        <taxon>Dikarya</taxon>
        <taxon>Ascomycota</taxon>
        <taxon>Pezizomycotina</taxon>
        <taxon>Leotiomycetes</taxon>
        <taxon>Helotiales</taxon>
        <taxon>Dermateaceae</taxon>
        <taxon>Coleophoma</taxon>
    </lineage>
</organism>
<evidence type="ECO:0000256" key="1">
    <source>
        <dbReference type="SAM" id="MobiDB-lite"/>
    </source>
</evidence>
<name>A0A3D8SPN9_9HELO</name>